<keyword evidence="4" id="KW-0804">Transcription</keyword>
<dbReference type="Gene3D" id="1.10.10.10">
    <property type="entry name" value="Winged helix-like DNA-binding domain superfamily/Winged helix DNA-binding domain"/>
    <property type="match status" value="1"/>
</dbReference>
<keyword evidence="2" id="KW-0805">Transcription regulation</keyword>
<dbReference type="InterPro" id="IPR036388">
    <property type="entry name" value="WH-like_DNA-bd_sf"/>
</dbReference>
<keyword evidence="3" id="KW-0238">DNA-binding</keyword>
<evidence type="ECO:0000259" key="5">
    <source>
        <dbReference type="PROSITE" id="PS50931"/>
    </source>
</evidence>
<evidence type="ECO:0000313" key="7">
    <source>
        <dbReference type="Proteomes" id="UP000533469"/>
    </source>
</evidence>
<dbReference type="PROSITE" id="PS50931">
    <property type="entry name" value="HTH_LYSR"/>
    <property type="match status" value="1"/>
</dbReference>
<gene>
    <name evidence="6" type="ORF">FHS55_004654</name>
</gene>
<evidence type="ECO:0000256" key="4">
    <source>
        <dbReference type="ARBA" id="ARBA00023163"/>
    </source>
</evidence>
<dbReference type="EMBL" id="JACICD010000020">
    <property type="protein sequence ID" value="MBB3774004.1"/>
    <property type="molecule type" value="Genomic_DNA"/>
</dbReference>
<keyword evidence="7" id="KW-1185">Reference proteome</keyword>
<evidence type="ECO:0000256" key="3">
    <source>
        <dbReference type="ARBA" id="ARBA00023125"/>
    </source>
</evidence>
<dbReference type="GO" id="GO:0003700">
    <property type="term" value="F:DNA-binding transcription factor activity"/>
    <property type="evidence" value="ECO:0007669"/>
    <property type="project" value="InterPro"/>
</dbReference>
<dbReference type="PRINTS" id="PR00039">
    <property type="entry name" value="HTHLYSR"/>
</dbReference>
<name>A0A839ZGU3_9HYPH</name>
<sequence length="159" mass="18112">MKAQRDIAAIAQRLDPFLLKHWRFILAAAEEGSFRRAADRLGVQQSTLSRRIRDIEDAMGATLFARSHAGVRPTFAGVVCWGPRGKSWPRHHRPHWRWSAPEPHRMAPFASVYPRSHRAPASRSCFIASCRSVRTSVSNSSTRIRRRNVRRLGGMNLMS</sequence>
<accession>A0A839ZGU3</accession>
<comment type="similarity">
    <text evidence="1">Belongs to the LysR transcriptional regulatory family.</text>
</comment>
<comment type="caution">
    <text evidence="6">The sequence shown here is derived from an EMBL/GenBank/DDBJ whole genome shotgun (WGS) entry which is preliminary data.</text>
</comment>
<dbReference type="Pfam" id="PF00126">
    <property type="entry name" value="HTH_1"/>
    <property type="match status" value="1"/>
</dbReference>
<dbReference type="Proteomes" id="UP000533469">
    <property type="component" value="Unassembled WGS sequence"/>
</dbReference>
<evidence type="ECO:0000256" key="2">
    <source>
        <dbReference type="ARBA" id="ARBA00023015"/>
    </source>
</evidence>
<evidence type="ECO:0000256" key="1">
    <source>
        <dbReference type="ARBA" id="ARBA00009437"/>
    </source>
</evidence>
<organism evidence="6 7">
    <name type="scientific">Ancylobacter tetraedralis</name>
    <dbReference type="NCBI Taxonomy" id="217068"/>
    <lineage>
        <taxon>Bacteria</taxon>
        <taxon>Pseudomonadati</taxon>
        <taxon>Pseudomonadota</taxon>
        <taxon>Alphaproteobacteria</taxon>
        <taxon>Hyphomicrobiales</taxon>
        <taxon>Xanthobacteraceae</taxon>
        <taxon>Ancylobacter</taxon>
    </lineage>
</organism>
<dbReference type="PANTHER" id="PTHR30346:SF28">
    <property type="entry name" value="HTH-TYPE TRANSCRIPTIONAL REGULATOR CYNR"/>
    <property type="match status" value="1"/>
</dbReference>
<dbReference type="GO" id="GO:0003677">
    <property type="term" value="F:DNA binding"/>
    <property type="evidence" value="ECO:0007669"/>
    <property type="project" value="UniProtKB-KW"/>
</dbReference>
<reference evidence="6 7" key="1">
    <citation type="submission" date="2020-08" db="EMBL/GenBank/DDBJ databases">
        <title>Genomic Encyclopedia of Type Strains, Phase IV (KMG-IV): sequencing the most valuable type-strain genomes for metagenomic binning, comparative biology and taxonomic classification.</title>
        <authorList>
            <person name="Goeker M."/>
        </authorList>
    </citation>
    <scope>NUCLEOTIDE SEQUENCE [LARGE SCALE GENOMIC DNA]</scope>
    <source>
        <strain evidence="6 7">DSM 5895</strain>
    </source>
</reference>
<feature type="domain" description="HTH lysR-type" evidence="5">
    <location>
        <begin position="17"/>
        <end position="74"/>
    </location>
</feature>
<proteinExistence type="inferred from homology"/>
<evidence type="ECO:0000313" key="6">
    <source>
        <dbReference type="EMBL" id="MBB3774004.1"/>
    </source>
</evidence>
<protein>
    <recommendedName>
        <fullName evidence="5">HTH lysR-type domain-containing protein</fullName>
    </recommendedName>
</protein>
<dbReference type="GO" id="GO:0032993">
    <property type="term" value="C:protein-DNA complex"/>
    <property type="evidence" value="ECO:0007669"/>
    <property type="project" value="TreeGrafter"/>
</dbReference>
<dbReference type="InterPro" id="IPR036390">
    <property type="entry name" value="WH_DNA-bd_sf"/>
</dbReference>
<dbReference type="AlphaFoldDB" id="A0A839ZGU3"/>
<dbReference type="SUPFAM" id="SSF46785">
    <property type="entry name" value="Winged helix' DNA-binding domain"/>
    <property type="match status" value="1"/>
</dbReference>
<dbReference type="RefSeq" id="WP_246340409.1">
    <property type="nucleotide sequence ID" value="NZ_JACICD010000020.1"/>
</dbReference>
<dbReference type="PANTHER" id="PTHR30346">
    <property type="entry name" value="TRANSCRIPTIONAL DUAL REGULATOR HCAR-RELATED"/>
    <property type="match status" value="1"/>
</dbReference>
<dbReference type="InterPro" id="IPR000847">
    <property type="entry name" value="LysR_HTH_N"/>
</dbReference>